<proteinExistence type="predicted"/>
<evidence type="ECO:0000313" key="2">
    <source>
        <dbReference type="EMBL" id="GAG10419.1"/>
    </source>
</evidence>
<dbReference type="CDD" id="cd00841">
    <property type="entry name" value="MPP_YfcE"/>
    <property type="match status" value="1"/>
</dbReference>
<dbReference type="InterPro" id="IPR029052">
    <property type="entry name" value="Metallo-depent_PP-like"/>
</dbReference>
<gene>
    <name evidence="2" type="ORF">S01H1_44813</name>
</gene>
<dbReference type="NCBIfam" id="TIGR00040">
    <property type="entry name" value="yfcE"/>
    <property type="match status" value="1"/>
</dbReference>
<protein>
    <recommendedName>
        <fullName evidence="1">Calcineurin-like phosphoesterase domain-containing protein</fullName>
    </recommendedName>
</protein>
<dbReference type="InterPro" id="IPR000979">
    <property type="entry name" value="Phosphodiesterase_MJ0936/Vps29"/>
</dbReference>
<dbReference type="PANTHER" id="PTHR43165">
    <property type="entry name" value="METALLOPHOSPHOESTERASE"/>
    <property type="match status" value="1"/>
</dbReference>
<comment type="caution">
    <text evidence="2">The sequence shown here is derived from an EMBL/GenBank/DDBJ whole genome shotgun (WGS) entry which is preliminary data.</text>
</comment>
<dbReference type="Gene3D" id="3.60.21.10">
    <property type="match status" value="1"/>
</dbReference>
<organism evidence="2">
    <name type="scientific">marine sediment metagenome</name>
    <dbReference type="NCBI Taxonomy" id="412755"/>
    <lineage>
        <taxon>unclassified sequences</taxon>
        <taxon>metagenomes</taxon>
        <taxon>ecological metagenomes</taxon>
    </lineage>
</organism>
<dbReference type="InterPro" id="IPR041802">
    <property type="entry name" value="MPP_YfcE"/>
</dbReference>
<dbReference type="EMBL" id="BARS01028605">
    <property type="protein sequence ID" value="GAG10419.1"/>
    <property type="molecule type" value="Genomic_DNA"/>
</dbReference>
<dbReference type="InterPro" id="IPR053193">
    <property type="entry name" value="MetalloPDE_YfcE-like"/>
</dbReference>
<dbReference type="PANTHER" id="PTHR43165:SF1">
    <property type="entry name" value="PHOSPHODIESTERASE MJ0936"/>
    <property type="match status" value="1"/>
</dbReference>
<reference evidence="2" key="1">
    <citation type="journal article" date="2014" name="Front. Microbiol.">
        <title>High frequency of phylogenetically diverse reductive dehalogenase-homologous genes in deep subseafloor sedimentary metagenomes.</title>
        <authorList>
            <person name="Kawai M."/>
            <person name="Futagami T."/>
            <person name="Toyoda A."/>
            <person name="Takaki Y."/>
            <person name="Nishi S."/>
            <person name="Hori S."/>
            <person name="Arai W."/>
            <person name="Tsubouchi T."/>
            <person name="Morono Y."/>
            <person name="Uchiyama I."/>
            <person name="Ito T."/>
            <person name="Fujiyama A."/>
            <person name="Inagaki F."/>
            <person name="Takami H."/>
        </authorList>
    </citation>
    <scope>NUCLEOTIDE SEQUENCE</scope>
    <source>
        <strain evidence="2">Expedition CK06-06</strain>
    </source>
</reference>
<dbReference type="InterPro" id="IPR024654">
    <property type="entry name" value="Calcineurin-like_PHP_lpxH"/>
</dbReference>
<sequence>MRVGLFADCHDHLGNLRLAVDAFNRRACQVVLFAGDLVSTFAVPPLRRLQCPFVGCFGDNEGNRVGLLGGMRIVGRLEEAPVRYESSDGRRFLIVHMLSQARGWQEPVDVLVYGHTHKPMIRRNDAGRLMVNPGETSGWTFGRPTIAVLETESMQVELVDLLPRPKSDAAAEPTVPGRAASGG</sequence>
<dbReference type="SUPFAM" id="SSF56300">
    <property type="entry name" value="Metallo-dependent phosphatases"/>
    <property type="match status" value="1"/>
</dbReference>
<dbReference type="Pfam" id="PF12850">
    <property type="entry name" value="Metallophos_2"/>
    <property type="match status" value="1"/>
</dbReference>
<dbReference type="AlphaFoldDB" id="X0UX47"/>
<evidence type="ECO:0000259" key="1">
    <source>
        <dbReference type="Pfam" id="PF12850"/>
    </source>
</evidence>
<feature type="domain" description="Calcineurin-like phosphoesterase" evidence="1">
    <location>
        <begin position="1"/>
        <end position="153"/>
    </location>
</feature>
<accession>X0UX47</accession>
<name>X0UX47_9ZZZZ</name>